<protein>
    <submittedName>
        <fullName evidence="6">IS4 family transposase ISAeme4</fullName>
    </submittedName>
</protein>
<gene>
    <name evidence="6" type="ORF">CWM85_05150</name>
</gene>
<evidence type="ECO:0000256" key="3">
    <source>
        <dbReference type="ARBA" id="ARBA00023125"/>
    </source>
</evidence>
<dbReference type="RefSeq" id="WP_041206016.1">
    <property type="nucleotide sequence ID" value="NZ_CP056139.1"/>
</dbReference>
<keyword evidence="3" id="KW-0238">DNA-binding</keyword>
<reference evidence="6 7" key="2">
    <citation type="submission" date="2018-01" db="EMBL/GenBank/DDBJ databases">
        <title>Genomic study of Klebsiella pneumoniae.</title>
        <authorList>
            <person name="Yang Y."/>
            <person name="Bicalho R."/>
        </authorList>
    </citation>
    <scope>NUCLEOTIDE SEQUENCE [LARGE SCALE GENOMIC DNA]</scope>
    <source>
        <strain evidence="6 7">A2</strain>
    </source>
</reference>
<evidence type="ECO:0000256" key="4">
    <source>
        <dbReference type="ARBA" id="ARBA00023172"/>
    </source>
</evidence>
<dbReference type="AlphaFoldDB" id="A0A2J4ZXJ8"/>
<keyword evidence="2" id="KW-0815">Transposition</keyword>
<dbReference type="InterPro" id="IPR002559">
    <property type="entry name" value="Transposase_11"/>
</dbReference>
<evidence type="ECO:0000256" key="1">
    <source>
        <dbReference type="ARBA" id="ARBA00010075"/>
    </source>
</evidence>
<dbReference type="NCBIfam" id="NF033592">
    <property type="entry name" value="transpos_IS4_1"/>
    <property type="match status" value="1"/>
</dbReference>
<organism evidence="6 7">
    <name type="scientific">Klebsiella michiganensis</name>
    <dbReference type="NCBI Taxonomy" id="1134687"/>
    <lineage>
        <taxon>Bacteria</taxon>
        <taxon>Pseudomonadati</taxon>
        <taxon>Pseudomonadota</taxon>
        <taxon>Gammaproteobacteria</taxon>
        <taxon>Enterobacterales</taxon>
        <taxon>Enterobacteriaceae</taxon>
        <taxon>Klebsiella/Raoultella group</taxon>
        <taxon>Klebsiella</taxon>
    </lineage>
</organism>
<dbReference type="PANTHER" id="PTHR33258">
    <property type="entry name" value="TRANSPOSASE INSL FOR INSERTION SEQUENCE ELEMENT IS186A-RELATED"/>
    <property type="match status" value="1"/>
</dbReference>
<reference evidence="6 7" key="1">
    <citation type="submission" date="2017-11" db="EMBL/GenBank/DDBJ databases">
        <authorList>
            <person name="Han C.G."/>
        </authorList>
    </citation>
    <scope>NUCLEOTIDE SEQUENCE [LARGE SCALE GENOMIC DNA]</scope>
    <source>
        <strain evidence="6 7">A2</strain>
    </source>
</reference>
<dbReference type="InterPro" id="IPR047952">
    <property type="entry name" value="Transpos_IS4"/>
</dbReference>
<dbReference type="Proteomes" id="UP000234661">
    <property type="component" value="Unassembled WGS sequence"/>
</dbReference>
<proteinExistence type="inferred from homology"/>
<dbReference type="InterPro" id="IPR012337">
    <property type="entry name" value="RNaseH-like_sf"/>
</dbReference>
<evidence type="ECO:0000256" key="2">
    <source>
        <dbReference type="ARBA" id="ARBA00022578"/>
    </source>
</evidence>
<keyword evidence="4" id="KW-0233">DNA recombination</keyword>
<dbReference type="Pfam" id="PF01609">
    <property type="entry name" value="DDE_Tnp_1"/>
    <property type="match status" value="1"/>
</dbReference>
<evidence type="ECO:0000259" key="5">
    <source>
        <dbReference type="Pfam" id="PF01609"/>
    </source>
</evidence>
<dbReference type="SUPFAM" id="SSF53098">
    <property type="entry name" value="Ribonuclease H-like"/>
    <property type="match status" value="1"/>
</dbReference>
<evidence type="ECO:0000313" key="7">
    <source>
        <dbReference type="Proteomes" id="UP000234661"/>
    </source>
</evidence>
<dbReference type="GO" id="GO:0006313">
    <property type="term" value="P:DNA transposition"/>
    <property type="evidence" value="ECO:0007669"/>
    <property type="project" value="InterPro"/>
</dbReference>
<accession>A0A2J4ZXJ8</accession>
<dbReference type="PANTHER" id="PTHR33258:SF1">
    <property type="entry name" value="TRANSPOSASE INSL FOR INSERTION SEQUENCE ELEMENT IS186A-RELATED"/>
    <property type="match status" value="1"/>
</dbReference>
<name>A0A2J4ZXJ8_9ENTR</name>
<evidence type="ECO:0000313" key="6">
    <source>
        <dbReference type="EMBL" id="PLM67701.1"/>
    </source>
</evidence>
<dbReference type="GO" id="GO:0003677">
    <property type="term" value="F:DNA binding"/>
    <property type="evidence" value="ECO:0007669"/>
    <property type="project" value="UniProtKB-KW"/>
</dbReference>
<sequence length="422" mass="48039">MTIIDANHYLEQLLSPAELDRIARDCQFCLRKRAITPAMLVTALLRALGCDQVDGIAGLHHHFNALQLVDAHQVSYKPFHNQLRKASFALFMKALVERAIALRIGQQMKTASLGAFKQVLLQDGTSFAVHKSLAEVFPGRFKTISPAAIECHMLMSLLEQSPVCMQVSADTASERQFLPEPERLNNSLLLADAGYIDMAYFAKLNEAGGFYLVRGSKSLNPKIIRAWRGDEREVPKLAGLSLKDAGRRHCRAEVLDMVVKSGKFEYRLIRRWFAEEKRFCIWMTNLPREAWPAERVMSLYRCRWQVELLFKEWKSHNRLKGFVTGQKAIAEGLVWASLLSLVMKRRVAQTLMGDGLSTLKAAKNSGTWWFPLLEAVAHRVLVEIRERLEWAAVYLAKNARRTKQRKSIQNRTLEGISNEVFS</sequence>
<dbReference type="GO" id="GO:0004803">
    <property type="term" value="F:transposase activity"/>
    <property type="evidence" value="ECO:0007669"/>
    <property type="project" value="InterPro"/>
</dbReference>
<feature type="domain" description="Transposase IS4-like" evidence="5">
    <location>
        <begin position="116"/>
        <end position="319"/>
    </location>
</feature>
<comment type="caution">
    <text evidence="6">The sequence shown here is derived from an EMBL/GenBank/DDBJ whole genome shotgun (WGS) entry which is preliminary data.</text>
</comment>
<dbReference type="EMBL" id="PIET01000071">
    <property type="protein sequence ID" value="PLM67701.1"/>
    <property type="molecule type" value="Genomic_DNA"/>
</dbReference>
<comment type="similarity">
    <text evidence="1">Belongs to the transposase 11 family.</text>
</comment>